<protein>
    <submittedName>
        <fullName evidence="2">Uncharacterized protein</fullName>
    </submittedName>
</protein>
<evidence type="ECO:0000313" key="3">
    <source>
        <dbReference type="Proteomes" id="UP001295462"/>
    </source>
</evidence>
<reference evidence="2" key="1">
    <citation type="submission" date="2022-01" db="EMBL/GenBank/DDBJ databases">
        <authorList>
            <person name="Lagorce A."/>
        </authorList>
    </citation>
    <scope>NUCLEOTIDE SEQUENCE</scope>
    <source>
        <strain evidence="2">Th15_F1_A12</strain>
    </source>
</reference>
<proteinExistence type="predicted"/>
<name>A0AAU9QHI6_9VIBR</name>
<gene>
    <name evidence="2" type="ORF">THF1A12_110130</name>
</gene>
<feature type="region of interest" description="Disordered" evidence="1">
    <location>
        <begin position="1"/>
        <end position="20"/>
    </location>
</feature>
<dbReference type="Proteomes" id="UP001295462">
    <property type="component" value="Unassembled WGS sequence"/>
</dbReference>
<dbReference type="EMBL" id="CAKMUD010000013">
    <property type="protein sequence ID" value="CAH1571603.1"/>
    <property type="molecule type" value="Genomic_DNA"/>
</dbReference>
<evidence type="ECO:0000256" key="1">
    <source>
        <dbReference type="SAM" id="MobiDB-lite"/>
    </source>
</evidence>
<sequence length="20" mass="2298">MEIRDESPSPSRQQNKPKLG</sequence>
<evidence type="ECO:0000313" key="2">
    <source>
        <dbReference type="EMBL" id="CAH1571603.1"/>
    </source>
</evidence>
<organism evidence="2 3">
    <name type="scientific">Vibrio jasicida</name>
    <dbReference type="NCBI Taxonomy" id="766224"/>
    <lineage>
        <taxon>Bacteria</taxon>
        <taxon>Pseudomonadati</taxon>
        <taxon>Pseudomonadota</taxon>
        <taxon>Gammaproteobacteria</taxon>
        <taxon>Vibrionales</taxon>
        <taxon>Vibrionaceae</taxon>
        <taxon>Vibrio</taxon>
    </lineage>
</organism>
<accession>A0AAU9QHI6</accession>
<comment type="caution">
    <text evidence="2">The sequence shown here is derived from an EMBL/GenBank/DDBJ whole genome shotgun (WGS) entry which is preliminary data.</text>
</comment>
<dbReference type="AlphaFoldDB" id="A0AAU9QHI6"/>
<feature type="compositionally biased region" description="Polar residues" evidence="1">
    <location>
        <begin position="8"/>
        <end position="20"/>
    </location>
</feature>